<feature type="binding site" evidence="2">
    <location>
        <position position="186"/>
    </location>
    <ligand>
        <name>Zn(2+)</name>
        <dbReference type="ChEBI" id="CHEBI:29105"/>
        <label>1</label>
        <note>catalytic</note>
    </ligand>
</feature>
<sequence>MSHLSSNRALPLLTAASSSSTPYGIPAICVYNLEGIIATIRAAEKKRSPAMILLFPWAITYSSGTLVTAAATLSRAASVPITVHLDHAQTPEIIRSAAAIEPGFDSIMVDMSHFEKEENLRLTAELVKELHAKNIAVEAEPGRIEGGEDGVADTADLAGLLTTPSEAREFVDTGIDWLAPAFGNVHGNYGPRGVQLEYDRLQSIYDAVGDKVQLVLHGADPFDKEIFDKCIGCGVAKVNVNKVVNQEWTRTVKERSGKVALTRVIEEATDAMQMAVERIMDMLGSTGRADEIKMP</sequence>
<protein>
    <recommendedName>
        <fullName evidence="3">Fructose-bisphosphate aldolase</fullName>
        <shortName evidence="3">FBP aldolase</shortName>
        <ecNumber evidence="3">4.1.2.13</ecNumber>
    </recommendedName>
</protein>
<organism evidence="4 5">
    <name type="scientific">Ascosphaera apis ARSEF 7405</name>
    <dbReference type="NCBI Taxonomy" id="392613"/>
    <lineage>
        <taxon>Eukaryota</taxon>
        <taxon>Fungi</taxon>
        <taxon>Dikarya</taxon>
        <taxon>Ascomycota</taxon>
        <taxon>Pezizomycotina</taxon>
        <taxon>Eurotiomycetes</taxon>
        <taxon>Eurotiomycetidae</taxon>
        <taxon>Onygenales</taxon>
        <taxon>Ascosphaeraceae</taxon>
        <taxon>Ascosphaera</taxon>
    </lineage>
</organism>
<dbReference type="EMBL" id="AZGZ01000037">
    <property type="protein sequence ID" value="KZZ87216.1"/>
    <property type="molecule type" value="Genomic_DNA"/>
</dbReference>
<dbReference type="PIRSF" id="PIRSF001359">
    <property type="entry name" value="F_bP_aldolase_II"/>
    <property type="match status" value="1"/>
</dbReference>
<dbReference type="AlphaFoldDB" id="A0A167V931"/>
<evidence type="ECO:0000256" key="1">
    <source>
        <dbReference type="PIRSR" id="PIRSR001359-1"/>
    </source>
</evidence>
<gene>
    <name evidence="4" type="ORF">AAP_05855</name>
</gene>
<comment type="caution">
    <text evidence="4">The sequence shown here is derived from an EMBL/GenBank/DDBJ whole genome shotgun (WGS) entry which is preliminary data.</text>
</comment>
<dbReference type="OrthoDB" id="2558351at2759"/>
<dbReference type="GO" id="GO:0008270">
    <property type="term" value="F:zinc ion binding"/>
    <property type="evidence" value="ECO:0007669"/>
    <property type="project" value="UniProtKB-UniRule"/>
</dbReference>
<comment type="pathway">
    <text evidence="3">Carbohydrate degradation; glycolysis; D-glyceraldehyde 3-phosphate and glycerone phosphate from D-glucose: step 4/4.</text>
</comment>
<dbReference type="Proteomes" id="UP000242877">
    <property type="component" value="Unassembled WGS sequence"/>
</dbReference>
<proteinExistence type="inferred from homology"/>
<keyword evidence="2 3" id="KW-0479">Metal-binding</keyword>
<feature type="binding site" evidence="2">
    <location>
        <position position="140"/>
    </location>
    <ligand>
        <name>Zn(2+)</name>
        <dbReference type="ChEBI" id="CHEBI:29105"/>
        <label>2</label>
    </ligand>
</feature>
<dbReference type="Gene3D" id="3.20.20.70">
    <property type="entry name" value="Aldolase class I"/>
    <property type="match status" value="1"/>
</dbReference>
<comment type="similarity">
    <text evidence="3">Belongs to the class II fructose-bisphosphate aldolase family.</text>
</comment>
<keyword evidence="5" id="KW-1185">Reference proteome</keyword>
<feature type="active site" description="Proton donor" evidence="1">
    <location>
        <position position="86"/>
    </location>
</feature>
<dbReference type="GO" id="GO:0004332">
    <property type="term" value="F:fructose-bisphosphate aldolase activity"/>
    <property type="evidence" value="ECO:0007669"/>
    <property type="project" value="UniProtKB-EC"/>
</dbReference>
<feature type="binding site" evidence="2">
    <location>
        <position position="87"/>
    </location>
    <ligand>
        <name>Zn(2+)</name>
        <dbReference type="ChEBI" id="CHEBI:29105"/>
        <label>1</label>
        <note>catalytic</note>
    </ligand>
</feature>
<dbReference type="InterPro" id="IPR013785">
    <property type="entry name" value="Aldolase_TIM"/>
</dbReference>
<feature type="binding site" evidence="2">
    <location>
        <position position="110"/>
    </location>
    <ligand>
        <name>Zn(2+)</name>
        <dbReference type="ChEBI" id="CHEBI:29105"/>
        <label>2</label>
    </ligand>
</feature>
<dbReference type="InterPro" id="IPR000771">
    <property type="entry name" value="FBA_II"/>
</dbReference>
<evidence type="ECO:0000313" key="4">
    <source>
        <dbReference type="EMBL" id="KZZ87216.1"/>
    </source>
</evidence>
<dbReference type="PANTHER" id="PTHR30304:SF0">
    <property type="entry name" value="D-TAGATOSE-1,6-BISPHOSPHATE ALDOLASE SUBUNIT GATY-RELATED"/>
    <property type="match status" value="1"/>
</dbReference>
<comment type="catalytic activity">
    <reaction evidence="3">
        <text>beta-D-fructose 1,6-bisphosphate = D-glyceraldehyde 3-phosphate + dihydroxyacetone phosphate</text>
        <dbReference type="Rhea" id="RHEA:14729"/>
        <dbReference type="ChEBI" id="CHEBI:32966"/>
        <dbReference type="ChEBI" id="CHEBI:57642"/>
        <dbReference type="ChEBI" id="CHEBI:59776"/>
        <dbReference type="EC" id="4.1.2.13"/>
    </reaction>
</comment>
<evidence type="ECO:0000256" key="2">
    <source>
        <dbReference type="PIRSR" id="PIRSR001359-3"/>
    </source>
</evidence>
<comment type="cofactor">
    <cofactor evidence="2 3">
        <name>Zn(2+)</name>
        <dbReference type="ChEBI" id="CHEBI:29105"/>
    </cofactor>
    <text evidence="2 3">Binds 2 Zn(2+) ions per subunit. One is catalytic and the other provides a structural contribution.</text>
</comment>
<dbReference type="SUPFAM" id="SSF51569">
    <property type="entry name" value="Aldolase"/>
    <property type="match status" value="1"/>
</dbReference>
<accession>A0A167V931</accession>
<keyword evidence="3" id="KW-0456">Lyase</keyword>
<keyword evidence="2 3" id="KW-0862">Zinc</keyword>
<feature type="binding site" evidence="2">
    <location>
        <position position="217"/>
    </location>
    <ligand>
        <name>Zn(2+)</name>
        <dbReference type="ChEBI" id="CHEBI:29105"/>
        <label>1</label>
        <note>catalytic</note>
    </ligand>
</feature>
<reference evidence="4 5" key="1">
    <citation type="journal article" date="2016" name="Genome Biol. Evol.">
        <title>Divergent and convergent evolution of fungal pathogenicity.</title>
        <authorList>
            <person name="Shang Y."/>
            <person name="Xiao G."/>
            <person name="Zheng P."/>
            <person name="Cen K."/>
            <person name="Zhan S."/>
            <person name="Wang C."/>
        </authorList>
    </citation>
    <scope>NUCLEOTIDE SEQUENCE [LARGE SCALE GENOMIC DNA]</scope>
    <source>
        <strain evidence="4 5">ARSEF 7405</strain>
    </source>
</reference>
<dbReference type="GO" id="GO:0006096">
    <property type="term" value="P:glycolytic process"/>
    <property type="evidence" value="ECO:0007669"/>
    <property type="project" value="UniProtKB-UniPathway"/>
</dbReference>
<keyword evidence="3" id="KW-0324">Glycolysis</keyword>
<evidence type="ECO:0000313" key="5">
    <source>
        <dbReference type="Proteomes" id="UP000242877"/>
    </source>
</evidence>
<evidence type="ECO:0000256" key="3">
    <source>
        <dbReference type="RuleBase" id="RU366023"/>
    </source>
</evidence>
<dbReference type="PANTHER" id="PTHR30304">
    <property type="entry name" value="D-TAGATOSE-1,6-BISPHOSPHATE ALDOLASE"/>
    <property type="match status" value="1"/>
</dbReference>
<dbReference type="UniPathway" id="UPA00109">
    <property type="reaction ID" value="UER00183"/>
</dbReference>
<dbReference type="Pfam" id="PF01116">
    <property type="entry name" value="F_bP_aldolase"/>
    <property type="match status" value="1"/>
</dbReference>
<comment type="function">
    <text evidence="3">Catalyzes the aldol condensation of dihydroxyacetone phosphate (DHAP or glycerone-phosphate) with glyceraldehyde 3-phosphate (G3P) to form fructose 1,6-bisphosphate (FBP) in gluconeogenesis and the reverse reaction in glycolysis.</text>
</comment>
<name>A0A167V931_9EURO</name>
<dbReference type="VEuPathDB" id="FungiDB:AAP_05855"/>
<dbReference type="EC" id="4.1.2.13" evidence="3"/>
<dbReference type="InterPro" id="IPR050246">
    <property type="entry name" value="Class_II_FBP_aldolase"/>
</dbReference>